<gene>
    <name evidence="1" type="ORF">GMARGA_LOCUS42154</name>
</gene>
<evidence type="ECO:0000313" key="2">
    <source>
        <dbReference type="Proteomes" id="UP000789901"/>
    </source>
</evidence>
<comment type="caution">
    <text evidence="1">The sequence shown here is derived from an EMBL/GenBank/DDBJ whole genome shotgun (WGS) entry which is preliminary data.</text>
</comment>
<feature type="non-terminal residue" evidence="1">
    <location>
        <position position="74"/>
    </location>
</feature>
<name>A0ABN7XG17_GIGMA</name>
<feature type="non-terminal residue" evidence="1">
    <location>
        <position position="1"/>
    </location>
</feature>
<sequence length="74" mass="8435">GKSILEKTQARKEALLDAECGTLDYGIKEKIGTKMEGVKINISKLEHKENLSKEKFDKEKAEFEKTNEKCMSNE</sequence>
<accession>A0ABN7XG17</accession>
<dbReference type="EMBL" id="CAJVQB010122761">
    <property type="protein sequence ID" value="CAG8853333.1"/>
    <property type="molecule type" value="Genomic_DNA"/>
</dbReference>
<reference evidence="1 2" key="1">
    <citation type="submission" date="2021-06" db="EMBL/GenBank/DDBJ databases">
        <authorList>
            <person name="Kallberg Y."/>
            <person name="Tangrot J."/>
            <person name="Rosling A."/>
        </authorList>
    </citation>
    <scope>NUCLEOTIDE SEQUENCE [LARGE SCALE GENOMIC DNA]</scope>
    <source>
        <strain evidence="1 2">120-4 pot B 10/14</strain>
    </source>
</reference>
<dbReference type="Proteomes" id="UP000789901">
    <property type="component" value="Unassembled WGS sequence"/>
</dbReference>
<proteinExistence type="predicted"/>
<protein>
    <submittedName>
        <fullName evidence="1">38393_t:CDS:1</fullName>
    </submittedName>
</protein>
<organism evidence="1 2">
    <name type="scientific">Gigaspora margarita</name>
    <dbReference type="NCBI Taxonomy" id="4874"/>
    <lineage>
        <taxon>Eukaryota</taxon>
        <taxon>Fungi</taxon>
        <taxon>Fungi incertae sedis</taxon>
        <taxon>Mucoromycota</taxon>
        <taxon>Glomeromycotina</taxon>
        <taxon>Glomeromycetes</taxon>
        <taxon>Diversisporales</taxon>
        <taxon>Gigasporaceae</taxon>
        <taxon>Gigaspora</taxon>
    </lineage>
</organism>
<keyword evidence="2" id="KW-1185">Reference proteome</keyword>
<evidence type="ECO:0000313" key="1">
    <source>
        <dbReference type="EMBL" id="CAG8853333.1"/>
    </source>
</evidence>